<protein>
    <recommendedName>
        <fullName evidence="11">Murein endopeptidase K</fullName>
    </recommendedName>
</protein>
<dbReference type="Pfam" id="PF05951">
    <property type="entry name" value="Peptidase_M15_2"/>
    <property type="match status" value="1"/>
</dbReference>
<evidence type="ECO:0000256" key="9">
    <source>
        <dbReference type="ARBA" id="ARBA00023316"/>
    </source>
</evidence>
<organism evidence="12 13">
    <name type="scientific">Candidatus Methylocalor cossyra</name>
    <dbReference type="NCBI Taxonomy" id="3108543"/>
    <lineage>
        <taxon>Bacteria</taxon>
        <taxon>Pseudomonadati</taxon>
        <taxon>Pseudomonadota</taxon>
        <taxon>Gammaproteobacteria</taxon>
        <taxon>Methylococcales</taxon>
        <taxon>Methylococcaceae</taxon>
        <taxon>Candidatus Methylocalor</taxon>
    </lineage>
</organism>
<proteinExistence type="inferred from homology"/>
<keyword evidence="13" id="KW-1185">Reference proteome</keyword>
<evidence type="ECO:0000313" key="13">
    <source>
        <dbReference type="Proteomes" id="UP001497493"/>
    </source>
</evidence>
<evidence type="ECO:0000256" key="1">
    <source>
        <dbReference type="ARBA" id="ARBA00001947"/>
    </source>
</evidence>
<name>A0ABP1CBS9_9GAMM</name>
<reference evidence="12 13" key="1">
    <citation type="submission" date="2024-04" db="EMBL/GenBank/DDBJ databases">
        <authorList>
            <person name="Cremers G."/>
        </authorList>
    </citation>
    <scope>NUCLEOTIDE SEQUENCE [LARGE SCALE GENOMIC DNA]</scope>
    <source>
        <strain evidence="12">MeCH1-AG</strain>
    </source>
</reference>
<keyword evidence="3" id="KW-0645">Protease</keyword>
<comment type="similarity">
    <text evidence="10">Belongs to the peptidase M15 family.</text>
</comment>
<comment type="pathway">
    <text evidence="2">Cell wall biogenesis; cell wall polysaccharide biosynthesis.</text>
</comment>
<dbReference type="PROSITE" id="PS51318">
    <property type="entry name" value="TAT"/>
    <property type="match status" value="1"/>
</dbReference>
<dbReference type="PANTHER" id="PTHR37425:SF1">
    <property type="entry name" value="OUTER MEMBRANE PROTEIN"/>
    <property type="match status" value="1"/>
</dbReference>
<evidence type="ECO:0000256" key="8">
    <source>
        <dbReference type="ARBA" id="ARBA00023049"/>
    </source>
</evidence>
<dbReference type="CDD" id="cd14844">
    <property type="entry name" value="Zn-DD-carboxypeptidase_like"/>
    <property type="match status" value="1"/>
</dbReference>
<dbReference type="InterPro" id="IPR010275">
    <property type="entry name" value="MepK"/>
</dbReference>
<evidence type="ECO:0000256" key="2">
    <source>
        <dbReference type="ARBA" id="ARBA00004776"/>
    </source>
</evidence>
<keyword evidence="9" id="KW-0961">Cell wall biogenesis/degradation</keyword>
<evidence type="ECO:0000256" key="6">
    <source>
        <dbReference type="ARBA" id="ARBA00022801"/>
    </source>
</evidence>
<dbReference type="InterPro" id="IPR009045">
    <property type="entry name" value="Zn_M74/Hedgehog-like"/>
</dbReference>
<evidence type="ECO:0000256" key="7">
    <source>
        <dbReference type="ARBA" id="ARBA00022833"/>
    </source>
</evidence>
<dbReference type="EMBL" id="OZ026884">
    <property type="protein sequence ID" value="CAL1241556.1"/>
    <property type="molecule type" value="Genomic_DNA"/>
</dbReference>
<evidence type="ECO:0000313" key="12">
    <source>
        <dbReference type="EMBL" id="CAL1241556.1"/>
    </source>
</evidence>
<gene>
    <name evidence="12" type="ORF">MECH1_V1_2780</name>
</gene>
<accession>A0ABP1CBS9</accession>
<dbReference type="InterPro" id="IPR006311">
    <property type="entry name" value="TAT_signal"/>
</dbReference>
<keyword evidence="5" id="KW-0732">Signal</keyword>
<dbReference type="RefSeq" id="WP_348758065.1">
    <property type="nucleotide sequence ID" value="NZ_OZ026884.1"/>
</dbReference>
<dbReference type="Gene3D" id="3.30.1380.10">
    <property type="match status" value="1"/>
</dbReference>
<keyword evidence="8" id="KW-0482">Metalloprotease</keyword>
<sequence length="191" mass="21344">MSKVMPAAPLRRGVSRRAFLTRAGMAAVGALLLPSFEAVAKSFSRERALSFHNVNTDEELTIVCCPERQYEPAVLQQFNHFLRDHRADEVRPMDPALIDLLFAVSVFTGSTGTFKVLSGYRSPETNSWLRKFNHGVAEHSMHIEGKAVDIRMTDVDTRTIHKVALALQQGGVGYYPRSDFVHLDTGAVRSW</sequence>
<keyword evidence="7" id="KW-0862">Zinc</keyword>
<dbReference type="SUPFAM" id="SSF55166">
    <property type="entry name" value="Hedgehog/DD-peptidase"/>
    <property type="match status" value="1"/>
</dbReference>
<dbReference type="PANTHER" id="PTHR37425">
    <property type="match status" value="1"/>
</dbReference>
<evidence type="ECO:0000256" key="10">
    <source>
        <dbReference type="ARBA" id="ARBA00093448"/>
    </source>
</evidence>
<dbReference type="Proteomes" id="UP001497493">
    <property type="component" value="Chromosome"/>
</dbReference>
<evidence type="ECO:0000256" key="5">
    <source>
        <dbReference type="ARBA" id="ARBA00022729"/>
    </source>
</evidence>
<evidence type="ECO:0000256" key="11">
    <source>
        <dbReference type="ARBA" id="ARBA00093666"/>
    </source>
</evidence>
<comment type="cofactor">
    <cofactor evidence="1">
        <name>Zn(2+)</name>
        <dbReference type="ChEBI" id="CHEBI:29105"/>
    </cofactor>
</comment>
<keyword evidence="6" id="KW-0378">Hydrolase</keyword>
<keyword evidence="4" id="KW-0479">Metal-binding</keyword>
<evidence type="ECO:0000256" key="3">
    <source>
        <dbReference type="ARBA" id="ARBA00022670"/>
    </source>
</evidence>
<evidence type="ECO:0000256" key="4">
    <source>
        <dbReference type="ARBA" id="ARBA00022723"/>
    </source>
</evidence>